<dbReference type="SUPFAM" id="SSF55469">
    <property type="entry name" value="FMN-dependent nitroreductase-like"/>
    <property type="match status" value="1"/>
</dbReference>
<accession>A0A2A5JEL2</accession>
<dbReference type="Pfam" id="PF01996">
    <property type="entry name" value="F420_ligase"/>
    <property type="match status" value="1"/>
</dbReference>
<dbReference type="GO" id="GO:0016491">
    <property type="term" value="F:oxidoreductase activity"/>
    <property type="evidence" value="ECO:0007669"/>
    <property type="project" value="UniProtKB-KW"/>
</dbReference>
<dbReference type="InterPro" id="IPR000415">
    <property type="entry name" value="Nitroreductase-like"/>
</dbReference>
<dbReference type="InterPro" id="IPR029479">
    <property type="entry name" value="Nitroreductase"/>
</dbReference>
<evidence type="ECO:0000256" key="7">
    <source>
        <dbReference type="ARBA" id="ARBA00023134"/>
    </source>
</evidence>
<dbReference type="AlphaFoldDB" id="A0A2A5JEL2"/>
<evidence type="ECO:0000256" key="1">
    <source>
        <dbReference type="ARBA" id="ARBA00022598"/>
    </source>
</evidence>
<gene>
    <name evidence="13" type="ORF">CHR55_09415</name>
</gene>
<evidence type="ECO:0000256" key="2">
    <source>
        <dbReference type="ARBA" id="ARBA00022723"/>
    </source>
</evidence>
<keyword evidence="6" id="KW-0560">Oxidoreductase</keyword>
<dbReference type="PANTHER" id="PTHR47917">
    <property type="match status" value="1"/>
</dbReference>
<dbReference type="Gene3D" id="3.40.109.10">
    <property type="entry name" value="NADH Oxidase"/>
    <property type="match status" value="1"/>
</dbReference>
<keyword evidence="9" id="KW-0511">Multifunctional enzyme</keyword>
<dbReference type="GO" id="GO:0005525">
    <property type="term" value="F:GTP binding"/>
    <property type="evidence" value="ECO:0007669"/>
    <property type="project" value="UniProtKB-KW"/>
</dbReference>
<dbReference type="NCBIfam" id="TIGR01916">
    <property type="entry name" value="F420_cofE"/>
    <property type="match status" value="1"/>
</dbReference>
<feature type="domain" description="Nitroreductase" evidence="11">
    <location>
        <begin position="273"/>
        <end position="441"/>
    </location>
</feature>
<evidence type="ECO:0000259" key="12">
    <source>
        <dbReference type="Pfam" id="PF01996"/>
    </source>
</evidence>
<organism evidence="13 14">
    <name type="scientific">Rhodococcus qingshengii</name>
    <dbReference type="NCBI Taxonomy" id="334542"/>
    <lineage>
        <taxon>Bacteria</taxon>
        <taxon>Bacillati</taxon>
        <taxon>Actinomycetota</taxon>
        <taxon>Actinomycetes</taxon>
        <taxon>Mycobacteriales</taxon>
        <taxon>Nocardiaceae</taxon>
        <taxon>Rhodococcus</taxon>
        <taxon>Rhodococcus erythropolis group</taxon>
    </lineage>
</organism>
<keyword evidence="8" id="KW-0464">Manganese</keyword>
<dbReference type="EMBL" id="NOVD01000004">
    <property type="protein sequence ID" value="PCK27717.1"/>
    <property type="molecule type" value="Genomic_DNA"/>
</dbReference>
<evidence type="ECO:0000256" key="8">
    <source>
        <dbReference type="ARBA" id="ARBA00023211"/>
    </source>
</evidence>
<dbReference type="SUPFAM" id="SSF144010">
    <property type="entry name" value="CofE-like"/>
    <property type="match status" value="1"/>
</dbReference>
<name>A0A2A5JEL2_RHOSG</name>
<dbReference type="Pfam" id="PF00881">
    <property type="entry name" value="Nitroreductase"/>
    <property type="match status" value="1"/>
</dbReference>
<dbReference type="NCBIfam" id="TIGR03553">
    <property type="entry name" value="F420_FbiB_CTERM"/>
    <property type="match status" value="1"/>
</dbReference>
<dbReference type="InterPro" id="IPR023661">
    <property type="entry name" value="FbiB"/>
</dbReference>
<dbReference type="Proteomes" id="UP000230886">
    <property type="component" value="Unassembled WGS sequence"/>
</dbReference>
<feature type="region of interest" description="Disordered" evidence="10">
    <location>
        <begin position="1"/>
        <end position="23"/>
    </location>
</feature>
<feature type="domain" description="Coenzyme F420:L-glutamate ligase-like" evidence="12">
    <location>
        <begin position="33"/>
        <end position="232"/>
    </location>
</feature>
<dbReference type="Gene3D" id="3.90.1660.10">
    <property type="entry name" value="CofE-like domain"/>
    <property type="match status" value="1"/>
</dbReference>
<keyword evidence="4" id="KW-0460">Magnesium</keyword>
<protein>
    <submittedName>
        <fullName evidence="13">Coenzyme F420-0:L-glutamate ligase</fullName>
    </submittedName>
</protein>
<comment type="caution">
    <text evidence="13">The sequence shown here is derived from an EMBL/GenBank/DDBJ whole genome shotgun (WGS) entry which is preliminary data.</text>
</comment>
<sequence>MTEPGTEASRDRNHSPGDHSPGAAIEVIPVLGLPEFRPGDDLAAAVVDATPWLENGDVVVVTSKVFSKVEGRIVSSPTDPEERDAARRLLVDQEAVRVVARKGRTLITENKLGIVQAASGIDGSNVDGAELALLPVDPDASAAGLRARILESTGKSVAVVVTDTMGRAWRNGQTDAAIGSSGIPVLHGYLGAQDSQGNDLIVTEIAIADEIAAAGDLVKGKLGGVPVAVVRGLRFEDDGSSGQDLIRRGPDDLFWLGTEEATAMGRGQALLLRRSVRQFAGDPVDAEIIRSSIAEALTAPAPHHTRPVRFVWLRTASVRTSLLEQMREKWAADLRADGRSDESVDARVARGNILFDAPEVVIPFCVPDGAHSYPDARRTAAESTMFTVAAGAAVQGLLVSLATRGVGSCWIGSTIFAADLVREQLDLPADWQPLGAVAIGYPLEPLTPRTVSAPGDALVEL</sequence>
<dbReference type="InterPro" id="IPR008225">
    <property type="entry name" value="F420-0_g-glutamyl_ligase"/>
</dbReference>
<reference evidence="13 14" key="1">
    <citation type="submission" date="2017-07" db="EMBL/GenBank/DDBJ databases">
        <title>Draft sequence of Rhodococcus enclensis 23b-28.</title>
        <authorList>
            <person name="Besaury L."/>
            <person name="Sancelme M."/>
            <person name="Amato P."/>
            <person name="Lallement A."/>
            <person name="Delort A.-M."/>
        </authorList>
    </citation>
    <scope>NUCLEOTIDE SEQUENCE [LARGE SCALE GENOMIC DNA]</scope>
    <source>
        <strain evidence="13 14">23b-28</strain>
    </source>
</reference>
<dbReference type="CDD" id="cd20607">
    <property type="entry name" value="FbiB_C-like"/>
    <property type="match status" value="1"/>
</dbReference>
<dbReference type="InterPro" id="IPR019943">
    <property type="entry name" value="F420_FbiB_C"/>
</dbReference>
<dbReference type="NCBIfam" id="NF009810">
    <property type="entry name" value="PRK13294.1"/>
    <property type="match status" value="1"/>
</dbReference>
<keyword evidence="5" id="KW-0630">Potassium</keyword>
<evidence type="ECO:0000256" key="9">
    <source>
        <dbReference type="ARBA" id="ARBA00023268"/>
    </source>
</evidence>
<dbReference type="PANTHER" id="PTHR47917:SF1">
    <property type="entry name" value="COENZYME F420:L-GLUTAMATE LIGASE"/>
    <property type="match status" value="1"/>
</dbReference>
<evidence type="ECO:0000256" key="4">
    <source>
        <dbReference type="ARBA" id="ARBA00022842"/>
    </source>
</evidence>
<evidence type="ECO:0000256" key="10">
    <source>
        <dbReference type="SAM" id="MobiDB-lite"/>
    </source>
</evidence>
<dbReference type="GO" id="GO:0052618">
    <property type="term" value="F:coenzyme F420-0:L-glutamate ligase activity"/>
    <property type="evidence" value="ECO:0007669"/>
    <property type="project" value="TreeGrafter"/>
</dbReference>
<keyword evidence="1 13" id="KW-0436">Ligase</keyword>
<dbReference type="GO" id="GO:0046872">
    <property type="term" value="F:metal ion binding"/>
    <property type="evidence" value="ECO:0007669"/>
    <property type="project" value="UniProtKB-KW"/>
</dbReference>
<evidence type="ECO:0000313" key="13">
    <source>
        <dbReference type="EMBL" id="PCK27717.1"/>
    </source>
</evidence>
<dbReference type="RefSeq" id="WP_070386883.1">
    <property type="nucleotide sequence ID" value="NZ_NOVD01000004.1"/>
</dbReference>
<proteinExistence type="inferred from homology"/>
<evidence type="ECO:0000256" key="5">
    <source>
        <dbReference type="ARBA" id="ARBA00022958"/>
    </source>
</evidence>
<evidence type="ECO:0000256" key="6">
    <source>
        <dbReference type="ARBA" id="ARBA00023002"/>
    </source>
</evidence>
<dbReference type="InterPro" id="IPR002847">
    <property type="entry name" value="F420-0_gamma-glut_ligase-dom"/>
</dbReference>
<evidence type="ECO:0000256" key="3">
    <source>
        <dbReference type="ARBA" id="ARBA00022741"/>
    </source>
</evidence>
<feature type="compositionally biased region" description="Basic and acidic residues" evidence="10">
    <location>
        <begin position="8"/>
        <end position="17"/>
    </location>
</feature>
<dbReference type="Gene3D" id="3.30.1330.100">
    <property type="entry name" value="CofE-like"/>
    <property type="match status" value="1"/>
</dbReference>
<keyword evidence="3" id="KW-0547">Nucleotide-binding</keyword>
<evidence type="ECO:0000259" key="11">
    <source>
        <dbReference type="Pfam" id="PF00881"/>
    </source>
</evidence>
<keyword evidence="7" id="KW-0342">GTP-binding</keyword>
<dbReference type="HAMAP" id="MF_01259">
    <property type="entry name" value="F420_ligase_FbiB"/>
    <property type="match status" value="1"/>
</dbReference>
<keyword evidence="2" id="KW-0479">Metal-binding</keyword>
<evidence type="ECO:0000313" key="14">
    <source>
        <dbReference type="Proteomes" id="UP000230886"/>
    </source>
</evidence>